<dbReference type="SUPFAM" id="SSF48150">
    <property type="entry name" value="DNA-glycosylase"/>
    <property type="match status" value="1"/>
</dbReference>
<dbReference type="OrthoDB" id="10322981at2759"/>
<reference evidence="1 2" key="1">
    <citation type="journal article" date="2019" name="Genome Biol. Evol.">
        <title>The Rhododendron genome and chromosomal organization provide insight into shared whole-genome duplications across the heath family (Ericaceae).</title>
        <authorList>
            <person name="Soza V.L."/>
            <person name="Lindsley D."/>
            <person name="Waalkes A."/>
            <person name="Ramage E."/>
            <person name="Patwardhan R.P."/>
            <person name="Burton J.N."/>
            <person name="Adey A."/>
            <person name="Kumar A."/>
            <person name="Qiu R."/>
            <person name="Shendure J."/>
            <person name="Hall B."/>
        </authorList>
    </citation>
    <scope>NUCLEOTIDE SEQUENCE [LARGE SCALE GENOMIC DNA]</scope>
    <source>
        <strain evidence="1">RSF 1966-606</strain>
    </source>
</reference>
<evidence type="ECO:0000313" key="2">
    <source>
        <dbReference type="Proteomes" id="UP000428333"/>
    </source>
</evidence>
<name>A0A6A4L4F4_9ERIC</name>
<dbReference type="Proteomes" id="UP000428333">
    <property type="component" value="Linkage Group LG09"/>
</dbReference>
<gene>
    <name evidence="1" type="ORF">C3L33_15706</name>
</gene>
<dbReference type="GO" id="GO:0006284">
    <property type="term" value="P:base-excision repair"/>
    <property type="evidence" value="ECO:0007669"/>
    <property type="project" value="InterPro"/>
</dbReference>
<feature type="non-terminal residue" evidence="1">
    <location>
        <position position="1"/>
    </location>
</feature>
<sequence length="243" mass="26811">MDSRLQHEAYIQTPYRGVVKSDMEGQPCKFHVHPARIGESRIFFIVTLQISTSINFLNSHVIFKPIAFGVSQKAKASHGESFTKGKGAQNVSQLGGYCTYEHAKRNAEVGVLVSWNVAIEYVDKPYGCFEDEGSSDYKDLVDGLSVVWAVMDNCKGVSNGGGNSFELLILSTTLAELSWPAILNKRNAFREVFLDFNQTAVSKLNEKKILTPVSILISEVKLQATIENARQTSKLGALSFIVV</sequence>
<keyword evidence="2" id="KW-1185">Reference proteome</keyword>
<dbReference type="GO" id="GO:0008725">
    <property type="term" value="F:DNA-3-methyladenine glycosylase activity"/>
    <property type="evidence" value="ECO:0007669"/>
    <property type="project" value="InterPro"/>
</dbReference>
<comment type="caution">
    <text evidence="1">The sequence shown here is derived from an EMBL/GenBank/DDBJ whole genome shotgun (WGS) entry which is preliminary data.</text>
</comment>
<dbReference type="Gene3D" id="1.10.340.30">
    <property type="entry name" value="Hypothetical protein, domain 2"/>
    <property type="match status" value="1"/>
</dbReference>
<evidence type="ECO:0000313" key="1">
    <source>
        <dbReference type="EMBL" id="KAE9452392.1"/>
    </source>
</evidence>
<dbReference type="Pfam" id="PF03352">
    <property type="entry name" value="Adenine_glyco"/>
    <property type="match status" value="1"/>
</dbReference>
<dbReference type="PANTHER" id="PTHR31116">
    <property type="entry name" value="OS04G0501200 PROTEIN"/>
    <property type="match status" value="1"/>
</dbReference>
<organism evidence="1 2">
    <name type="scientific">Rhododendron williamsianum</name>
    <dbReference type="NCBI Taxonomy" id="262921"/>
    <lineage>
        <taxon>Eukaryota</taxon>
        <taxon>Viridiplantae</taxon>
        <taxon>Streptophyta</taxon>
        <taxon>Embryophyta</taxon>
        <taxon>Tracheophyta</taxon>
        <taxon>Spermatophyta</taxon>
        <taxon>Magnoliopsida</taxon>
        <taxon>eudicotyledons</taxon>
        <taxon>Gunneridae</taxon>
        <taxon>Pentapetalae</taxon>
        <taxon>asterids</taxon>
        <taxon>Ericales</taxon>
        <taxon>Ericaceae</taxon>
        <taxon>Ericoideae</taxon>
        <taxon>Rhodoreae</taxon>
        <taxon>Rhododendron</taxon>
    </lineage>
</organism>
<dbReference type="InterPro" id="IPR005019">
    <property type="entry name" value="Adenine_glyco"/>
</dbReference>
<protein>
    <submittedName>
        <fullName evidence="1">Uncharacterized protein</fullName>
    </submittedName>
</protein>
<dbReference type="EMBL" id="QEFC01002418">
    <property type="protein sequence ID" value="KAE9452392.1"/>
    <property type="molecule type" value="Genomic_DNA"/>
</dbReference>
<accession>A0A6A4L4F4</accession>
<dbReference type="PANTHER" id="PTHR31116:SF5">
    <property type="entry name" value="OS06G0649800 PROTEIN"/>
    <property type="match status" value="1"/>
</dbReference>
<proteinExistence type="predicted"/>
<dbReference type="AlphaFoldDB" id="A0A6A4L4F4"/>
<dbReference type="InterPro" id="IPR011257">
    <property type="entry name" value="DNA_glycosylase"/>
</dbReference>